<keyword evidence="2" id="KW-1185">Reference proteome</keyword>
<evidence type="ECO:0000313" key="1">
    <source>
        <dbReference type="EMBL" id="KAJ8886343.1"/>
    </source>
</evidence>
<dbReference type="Proteomes" id="UP001159363">
    <property type="component" value="Chromosome X"/>
</dbReference>
<sequence>MYQNLLIVYLKKMRTYKRKINRKPLDSETQEQAKQRRVDGESIRAITADMDIEESTLRKRLKVGSPVESCCRFSSTFTTETELELVNYLHETDRKFYGLRFREVQALAYEYAEQNNIAHPFNKAITLVGGIGYMDSFHATHL</sequence>
<proteinExistence type="predicted"/>
<comment type="caution">
    <text evidence="1">The sequence shown here is derived from an EMBL/GenBank/DDBJ whole genome shotgun (WGS) entry which is preliminary data.</text>
</comment>
<accession>A0ABQ9HR41</accession>
<reference evidence="1 2" key="1">
    <citation type="submission" date="2023-02" db="EMBL/GenBank/DDBJ databases">
        <title>LHISI_Scaffold_Assembly.</title>
        <authorList>
            <person name="Stuart O.P."/>
            <person name="Cleave R."/>
            <person name="Magrath M.J.L."/>
            <person name="Mikheyev A.S."/>
        </authorList>
    </citation>
    <scope>NUCLEOTIDE SEQUENCE [LARGE SCALE GENOMIC DNA]</scope>
    <source>
        <strain evidence="1">Daus_M_001</strain>
        <tissue evidence="1">Leg muscle</tissue>
    </source>
</reference>
<organism evidence="1 2">
    <name type="scientific">Dryococelus australis</name>
    <dbReference type="NCBI Taxonomy" id="614101"/>
    <lineage>
        <taxon>Eukaryota</taxon>
        <taxon>Metazoa</taxon>
        <taxon>Ecdysozoa</taxon>
        <taxon>Arthropoda</taxon>
        <taxon>Hexapoda</taxon>
        <taxon>Insecta</taxon>
        <taxon>Pterygota</taxon>
        <taxon>Neoptera</taxon>
        <taxon>Polyneoptera</taxon>
        <taxon>Phasmatodea</taxon>
        <taxon>Verophasmatodea</taxon>
        <taxon>Anareolatae</taxon>
        <taxon>Phasmatidae</taxon>
        <taxon>Eurycanthinae</taxon>
        <taxon>Dryococelus</taxon>
    </lineage>
</organism>
<dbReference type="EMBL" id="JARBHB010000004">
    <property type="protein sequence ID" value="KAJ8886343.1"/>
    <property type="molecule type" value="Genomic_DNA"/>
</dbReference>
<name>A0ABQ9HR41_9NEOP</name>
<gene>
    <name evidence="1" type="ORF">PR048_012554</name>
</gene>
<evidence type="ECO:0000313" key="2">
    <source>
        <dbReference type="Proteomes" id="UP001159363"/>
    </source>
</evidence>
<protein>
    <submittedName>
        <fullName evidence="1">Uncharacterized protein</fullName>
    </submittedName>
</protein>